<gene>
    <name evidence="1" type="ORF">BDQ12DRAFT_618766</name>
</gene>
<accession>A0A5C3LFI9</accession>
<evidence type="ECO:0000313" key="2">
    <source>
        <dbReference type="Proteomes" id="UP000308652"/>
    </source>
</evidence>
<organism evidence="1 2">
    <name type="scientific">Crucibulum laeve</name>
    <dbReference type="NCBI Taxonomy" id="68775"/>
    <lineage>
        <taxon>Eukaryota</taxon>
        <taxon>Fungi</taxon>
        <taxon>Dikarya</taxon>
        <taxon>Basidiomycota</taxon>
        <taxon>Agaricomycotina</taxon>
        <taxon>Agaricomycetes</taxon>
        <taxon>Agaricomycetidae</taxon>
        <taxon>Agaricales</taxon>
        <taxon>Agaricineae</taxon>
        <taxon>Nidulariaceae</taxon>
        <taxon>Crucibulum</taxon>
    </lineage>
</organism>
<evidence type="ECO:0000313" key="1">
    <source>
        <dbReference type="EMBL" id="TFK31520.1"/>
    </source>
</evidence>
<name>A0A5C3LFI9_9AGAR</name>
<feature type="non-terminal residue" evidence="1">
    <location>
        <position position="1"/>
    </location>
</feature>
<dbReference type="EMBL" id="ML213739">
    <property type="protein sequence ID" value="TFK31520.1"/>
    <property type="molecule type" value="Genomic_DNA"/>
</dbReference>
<dbReference type="AlphaFoldDB" id="A0A5C3LFI9"/>
<reference evidence="1 2" key="1">
    <citation type="journal article" date="2019" name="Nat. Ecol. Evol.">
        <title>Megaphylogeny resolves global patterns of mushroom evolution.</title>
        <authorList>
            <person name="Varga T."/>
            <person name="Krizsan K."/>
            <person name="Foldi C."/>
            <person name="Dima B."/>
            <person name="Sanchez-Garcia M."/>
            <person name="Sanchez-Ramirez S."/>
            <person name="Szollosi G.J."/>
            <person name="Szarkandi J.G."/>
            <person name="Papp V."/>
            <person name="Albert L."/>
            <person name="Andreopoulos W."/>
            <person name="Angelini C."/>
            <person name="Antonin V."/>
            <person name="Barry K.W."/>
            <person name="Bougher N.L."/>
            <person name="Buchanan P."/>
            <person name="Buyck B."/>
            <person name="Bense V."/>
            <person name="Catcheside P."/>
            <person name="Chovatia M."/>
            <person name="Cooper J."/>
            <person name="Damon W."/>
            <person name="Desjardin D."/>
            <person name="Finy P."/>
            <person name="Geml J."/>
            <person name="Haridas S."/>
            <person name="Hughes K."/>
            <person name="Justo A."/>
            <person name="Karasinski D."/>
            <person name="Kautmanova I."/>
            <person name="Kiss B."/>
            <person name="Kocsube S."/>
            <person name="Kotiranta H."/>
            <person name="LaButti K.M."/>
            <person name="Lechner B.E."/>
            <person name="Liimatainen K."/>
            <person name="Lipzen A."/>
            <person name="Lukacs Z."/>
            <person name="Mihaltcheva S."/>
            <person name="Morgado L.N."/>
            <person name="Niskanen T."/>
            <person name="Noordeloos M.E."/>
            <person name="Ohm R.A."/>
            <person name="Ortiz-Santana B."/>
            <person name="Ovrebo C."/>
            <person name="Racz N."/>
            <person name="Riley R."/>
            <person name="Savchenko A."/>
            <person name="Shiryaev A."/>
            <person name="Soop K."/>
            <person name="Spirin V."/>
            <person name="Szebenyi C."/>
            <person name="Tomsovsky M."/>
            <person name="Tulloss R.E."/>
            <person name="Uehling J."/>
            <person name="Grigoriev I.V."/>
            <person name="Vagvolgyi C."/>
            <person name="Papp T."/>
            <person name="Martin F.M."/>
            <person name="Miettinen O."/>
            <person name="Hibbett D.S."/>
            <person name="Nagy L.G."/>
        </authorList>
    </citation>
    <scope>NUCLEOTIDE SEQUENCE [LARGE SCALE GENOMIC DNA]</scope>
    <source>
        <strain evidence="1 2">CBS 166.37</strain>
    </source>
</reference>
<protein>
    <submittedName>
        <fullName evidence="1">Uncharacterized protein</fullName>
    </submittedName>
</protein>
<dbReference type="STRING" id="68775.A0A5C3LFI9"/>
<sequence>DNCCALISESVNIFKDKITGGWVCQQQCCLHHPACLDHLRLHADPHHGDVCPTVIVCMHEKACLPDVPITHLDDSAVVLLRIREILGMHIGELVSTYTRIKGWGGRPHLLSAVLEKG</sequence>
<keyword evidence="2" id="KW-1185">Reference proteome</keyword>
<proteinExistence type="predicted"/>
<dbReference type="Proteomes" id="UP000308652">
    <property type="component" value="Unassembled WGS sequence"/>
</dbReference>